<feature type="domain" description="KaiC" evidence="2">
    <location>
        <begin position="263"/>
        <end position="504"/>
    </location>
</feature>
<dbReference type="EMBL" id="ADVG01000004">
    <property type="protein sequence ID" value="EFH82746.1"/>
    <property type="molecule type" value="Genomic_DNA"/>
</dbReference>
<accession>D6U278</accession>
<dbReference type="Gene3D" id="3.40.50.300">
    <property type="entry name" value="P-loop containing nucleotide triphosphate hydrolases"/>
    <property type="match status" value="2"/>
</dbReference>
<comment type="caution">
    <text evidence="3">The sequence shown here is derived from an EMBL/GenBank/DDBJ whole genome shotgun (WGS) entry which is preliminary data.</text>
</comment>
<dbReference type="PANTHER" id="PTHR42926">
    <property type="match status" value="1"/>
</dbReference>
<dbReference type="SUPFAM" id="SSF52540">
    <property type="entry name" value="P-loop containing nucleoside triphosphate hydrolases"/>
    <property type="match status" value="2"/>
</dbReference>
<dbReference type="PROSITE" id="PS51146">
    <property type="entry name" value="KAIC"/>
    <property type="match status" value="2"/>
</dbReference>
<feature type="domain" description="KaiC" evidence="2">
    <location>
        <begin position="20"/>
        <end position="250"/>
    </location>
</feature>
<protein>
    <submittedName>
        <fullName evidence="3">KaiA binding protein</fullName>
    </submittedName>
</protein>
<evidence type="ECO:0000313" key="3">
    <source>
        <dbReference type="EMBL" id="EFH82746.1"/>
    </source>
</evidence>
<sequence>MMDSFPPDATSVPMVPPPSPLEPTGIPHLDLVLDGGLPKGALTVILGPPGSGKTTLASQIAFAAAQRGEKVLFLTALSEPTTKLLDHLRSYSFFAPNLVGRTVQVFSLQQFFPPEGPITGKAIVAEVHRMKASVVVLDGFQGLRGQDTDFVAARRLLYDLGTQLSMLGTTSLVTAEADPRDTTLFPEMTTADVLIGLYNTLLGVRTHRALEVLKVRGKAALPGLHGLAINEIGIHVFPRLETRLRHPFKVGWNKKTLSATPAKRATFELPELDTLLGGGLTRQTGTVLIGSPGTGKTLLALQFLLAGVAEGEPGVYLGFRETADQLVQKSEDFAWSQQLQHALSARRGLTVHHWDPVELDPDHVATEVLAALEQIGARRLVIDSLAEWERAIQRSSGAERVPDYLAAFLSLLRERGVTLLAIKEPTQGIITQPDFSVNELTVLAENVVSMQHLIYQGKLHRILSVPKMRFSTHDETLRDFLITTPEGVRVLTPNEREQDILIKLAEQQAAIQRREPPPQRSSPSEQEQH</sequence>
<proteinExistence type="predicted"/>
<dbReference type="Pfam" id="PF06745">
    <property type="entry name" value="ATPase"/>
    <property type="match status" value="3"/>
</dbReference>
<dbReference type="InterPro" id="IPR027417">
    <property type="entry name" value="P-loop_NTPase"/>
</dbReference>
<dbReference type="PANTHER" id="PTHR42926:SF1">
    <property type="entry name" value="CIRCADIAN CLOCK OSCILLATOR PROTEIN KAIC 1"/>
    <property type="match status" value="1"/>
</dbReference>
<dbReference type="GO" id="GO:0005524">
    <property type="term" value="F:ATP binding"/>
    <property type="evidence" value="ECO:0007669"/>
    <property type="project" value="InterPro"/>
</dbReference>
<dbReference type="InterPro" id="IPR051347">
    <property type="entry name" value="Circadian_clock_KaiC-rel"/>
</dbReference>
<dbReference type="SMART" id="SM00382">
    <property type="entry name" value="AAA"/>
    <property type="match status" value="2"/>
</dbReference>
<dbReference type="InterPro" id="IPR014774">
    <property type="entry name" value="KaiC-like_dom"/>
</dbReference>
<evidence type="ECO:0000259" key="2">
    <source>
        <dbReference type="PROSITE" id="PS51146"/>
    </source>
</evidence>
<keyword evidence="4" id="KW-1185">Reference proteome</keyword>
<evidence type="ECO:0000256" key="1">
    <source>
        <dbReference type="SAM" id="MobiDB-lite"/>
    </source>
</evidence>
<evidence type="ECO:0000313" key="4">
    <source>
        <dbReference type="Proteomes" id="UP000004508"/>
    </source>
</evidence>
<dbReference type="InterPro" id="IPR010624">
    <property type="entry name" value="KaiC_dom"/>
</dbReference>
<dbReference type="PRINTS" id="PR01874">
    <property type="entry name" value="DNAREPAIRADA"/>
</dbReference>
<dbReference type="OrthoDB" id="9783783at2"/>
<feature type="region of interest" description="Disordered" evidence="1">
    <location>
        <begin position="1"/>
        <end position="20"/>
    </location>
</feature>
<dbReference type="Proteomes" id="UP000004508">
    <property type="component" value="Unassembled WGS sequence"/>
</dbReference>
<dbReference type="STRING" id="485913.Krac_3589"/>
<dbReference type="AlphaFoldDB" id="D6U278"/>
<dbReference type="eggNOG" id="COG0467">
    <property type="taxonomic scope" value="Bacteria"/>
</dbReference>
<name>D6U278_KTERA</name>
<dbReference type="InParanoid" id="D6U278"/>
<dbReference type="RefSeq" id="WP_007921103.1">
    <property type="nucleotide sequence ID" value="NZ_ADVG01000004.1"/>
</dbReference>
<organism evidence="3 4">
    <name type="scientific">Ktedonobacter racemifer DSM 44963</name>
    <dbReference type="NCBI Taxonomy" id="485913"/>
    <lineage>
        <taxon>Bacteria</taxon>
        <taxon>Bacillati</taxon>
        <taxon>Chloroflexota</taxon>
        <taxon>Ktedonobacteria</taxon>
        <taxon>Ktedonobacterales</taxon>
        <taxon>Ktedonobacteraceae</taxon>
        <taxon>Ktedonobacter</taxon>
    </lineage>
</organism>
<dbReference type="InterPro" id="IPR003593">
    <property type="entry name" value="AAA+_ATPase"/>
</dbReference>
<gene>
    <name evidence="3" type="ORF">Krac_3589</name>
</gene>
<feature type="region of interest" description="Disordered" evidence="1">
    <location>
        <begin position="507"/>
        <end position="529"/>
    </location>
</feature>
<reference evidence="3 4" key="1">
    <citation type="journal article" date="2011" name="Stand. Genomic Sci.">
        <title>Non-contiguous finished genome sequence and contextual data of the filamentous soil bacterium Ktedonobacter racemifer type strain (SOSP1-21).</title>
        <authorList>
            <person name="Chang Y.J."/>
            <person name="Land M."/>
            <person name="Hauser L."/>
            <person name="Chertkov O."/>
            <person name="Del Rio T.G."/>
            <person name="Nolan M."/>
            <person name="Copeland A."/>
            <person name="Tice H."/>
            <person name="Cheng J.F."/>
            <person name="Lucas S."/>
            <person name="Han C."/>
            <person name="Goodwin L."/>
            <person name="Pitluck S."/>
            <person name="Ivanova N."/>
            <person name="Ovchinikova G."/>
            <person name="Pati A."/>
            <person name="Chen A."/>
            <person name="Palaniappan K."/>
            <person name="Mavromatis K."/>
            <person name="Liolios K."/>
            <person name="Brettin T."/>
            <person name="Fiebig A."/>
            <person name="Rohde M."/>
            <person name="Abt B."/>
            <person name="Goker M."/>
            <person name="Detter J.C."/>
            <person name="Woyke T."/>
            <person name="Bristow J."/>
            <person name="Eisen J.A."/>
            <person name="Markowitz V."/>
            <person name="Hugenholtz P."/>
            <person name="Kyrpides N.C."/>
            <person name="Klenk H.P."/>
            <person name="Lapidus A."/>
        </authorList>
    </citation>
    <scope>NUCLEOTIDE SEQUENCE [LARGE SCALE GENOMIC DNA]</scope>
    <source>
        <strain evidence="4">DSM 44963</strain>
    </source>
</reference>